<keyword evidence="5 12" id="KW-0732">Signal</keyword>
<evidence type="ECO:0000256" key="7">
    <source>
        <dbReference type="ARBA" id="ARBA00022801"/>
    </source>
</evidence>
<feature type="chain" id="PRO_5008598116" description="Peptidase A1 domain-containing protein" evidence="12">
    <location>
        <begin position="21"/>
        <end position="429"/>
    </location>
</feature>
<evidence type="ECO:0000256" key="8">
    <source>
        <dbReference type="ARBA" id="ARBA00023145"/>
    </source>
</evidence>
<dbReference type="GO" id="GO:0004190">
    <property type="term" value="F:aspartic-type endopeptidase activity"/>
    <property type="evidence" value="ECO:0007669"/>
    <property type="project" value="UniProtKB-KW"/>
</dbReference>
<evidence type="ECO:0000256" key="11">
    <source>
        <dbReference type="RuleBase" id="RU000454"/>
    </source>
</evidence>
<dbReference type="Gene3D" id="2.40.70.10">
    <property type="entry name" value="Acid Proteases"/>
    <property type="match status" value="2"/>
</dbReference>
<evidence type="ECO:0000256" key="12">
    <source>
        <dbReference type="SAM" id="SignalP"/>
    </source>
</evidence>
<sequence length="429" mass="46353">MQWIQALLYLYLLSSPAVLGAPAQRSQLKKRTFKVDRIRRADYVPNGLSAVKKAHAKFGIIPSDVNFGSLDFNHFTTAADRQALNKTDEPDENGAVANVPAHNDVLYLAPVTIGGQEFVMNFDTGSSDTWVYNTKLDSSVSAGHSVFDPAKSSTFQLLEGSTFNITYGDRSFARGGVGADTIDIGGATVENQAFGLPSEISESFRSEEASDGMIGLAFSTINTMKPQRRATFLENLAPDLEEPVFTAQLKAQAPGSYEFGTVDQAKFSGDMVDIAVDKSRGFWEVKSSMFMIGDGDDEDVRTISRGVTTAIADTGTTLMLVNQEIVEAYYAKVEGSQMSVNAGGYIYPCSSTLPDLWVSVGDTHLARVPGSLINFATVGTDTSTSKELCFGGVQSNQGSDLQIWGDTFFKALFVAFDMRGPKLRMAAHS</sequence>
<evidence type="ECO:0000313" key="15">
    <source>
        <dbReference type="Proteomes" id="UP000091918"/>
    </source>
</evidence>
<proteinExistence type="inferred from homology"/>
<dbReference type="InterPro" id="IPR021109">
    <property type="entry name" value="Peptidase_aspartic_dom_sf"/>
</dbReference>
<comment type="caution">
    <text evidence="14">The sequence shown here is derived from an EMBL/GenBank/DDBJ whole genome shotgun (WGS) entry which is preliminary data.</text>
</comment>
<evidence type="ECO:0000256" key="2">
    <source>
        <dbReference type="ARBA" id="ARBA00007447"/>
    </source>
</evidence>
<keyword evidence="15" id="KW-1185">Reference proteome</keyword>
<name>A0A1B7NMX1_9EURO</name>
<accession>A0A1B7NMX1</accession>
<dbReference type="PROSITE" id="PS51767">
    <property type="entry name" value="PEPTIDASE_A1"/>
    <property type="match status" value="1"/>
</dbReference>
<protein>
    <recommendedName>
        <fullName evidence="13">Peptidase A1 domain-containing protein</fullName>
    </recommendedName>
</protein>
<dbReference type="GO" id="GO:0006508">
    <property type="term" value="P:proteolysis"/>
    <property type="evidence" value="ECO:0007669"/>
    <property type="project" value="UniProtKB-KW"/>
</dbReference>
<dbReference type="PANTHER" id="PTHR47966:SF23">
    <property type="entry name" value="ASPARTIC ENDOPEPTIDASE, PUTATIVE (AFU_ORTHOLOGUE AFUA_2G15950)-RELATED"/>
    <property type="match status" value="1"/>
</dbReference>
<evidence type="ECO:0000256" key="5">
    <source>
        <dbReference type="ARBA" id="ARBA00022729"/>
    </source>
</evidence>
<dbReference type="InterPro" id="IPR033121">
    <property type="entry name" value="PEPTIDASE_A1"/>
</dbReference>
<evidence type="ECO:0000256" key="4">
    <source>
        <dbReference type="ARBA" id="ARBA00022670"/>
    </source>
</evidence>
<keyword evidence="6 11" id="KW-0064">Aspartyl protease</keyword>
<evidence type="ECO:0000259" key="13">
    <source>
        <dbReference type="PROSITE" id="PS51767"/>
    </source>
</evidence>
<dbReference type="PRINTS" id="PR00792">
    <property type="entry name" value="PEPSIN"/>
</dbReference>
<dbReference type="FunFam" id="2.40.70.10:FF:000026">
    <property type="entry name" value="Endothiapepsin"/>
    <property type="match status" value="1"/>
</dbReference>
<dbReference type="InterPro" id="IPR001969">
    <property type="entry name" value="Aspartic_peptidase_AS"/>
</dbReference>
<keyword evidence="3" id="KW-0964">Secreted</keyword>
<dbReference type="Proteomes" id="UP000091918">
    <property type="component" value="Unassembled WGS sequence"/>
</dbReference>
<keyword evidence="9" id="KW-0325">Glycoprotein</keyword>
<keyword evidence="7 11" id="KW-0378">Hydrolase</keyword>
<feature type="active site" evidence="10">
    <location>
        <position position="313"/>
    </location>
</feature>
<evidence type="ECO:0000313" key="14">
    <source>
        <dbReference type="EMBL" id="OAX78152.1"/>
    </source>
</evidence>
<dbReference type="EMBL" id="LGUA01001709">
    <property type="protein sequence ID" value="OAX78152.1"/>
    <property type="molecule type" value="Genomic_DNA"/>
</dbReference>
<evidence type="ECO:0000256" key="1">
    <source>
        <dbReference type="ARBA" id="ARBA00004613"/>
    </source>
</evidence>
<keyword evidence="8" id="KW-0865">Zymogen</keyword>
<dbReference type="InterPro" id="IPR034163">
    <property type="entry name" value="Aspergillopepsin-like_cat_dom"/>
</dbReference>
<dbReference type="SUPFAM" id="SSF50630">
    <property type="entry name" value="Acid proteases"/>
    <property type="match status" value="1"/>
</dbReference>
<comment type="similarity">
    <text evidence="2 11">Belongs to the peptidase A1 family.</text>
</comment>
<reference evidence="14 15" key="1">
    <citation type="submission" date="2015-07" db="EMBL/GenBank/DDBJ databases">
        <title>Emmonsia species relationships and genome sequence.</title>
        <authorList>
            <person name="Cuomo C.A."/>
            <person name="Schwartz I.S."/>
            <person name="Kenyon C."/>
            <person name="de Hoog G.S."/>
            <person name="Govender N.P."/>
            <person name="Botha A."/>
            <person name="Moreno L."/>
            <person name="de Vries M."/>
            <person name="Munoz J.F."/>
            <person name="Stielow J.B."/>
        </authorList>
    </citation>
    <scope>NUCLEOTIDE SEQUENCE [LARGE SCALE GENOMIC DNA]</scope>
    <source>
        <strain evidence="14 15">CBS 136260</strain>
    </source>
</reference>
<comment type="subcellular location">
    <subcellularLocation>
        <location evidence="1">Secreted</location>
    </subcellularLocation>
</comment>
<dbReference type="AlphaFoldDB" id="A0A1B7NMX1"/>
<dbReference type="Pfam" id="PF00026">
    <property type="entry name" value="Asp"/>
    <property type="match status" value="1"/>
</dbReference>
<feature type="signal peptide" evidence="12">
    <location>
        <begin position="1"/>
        <end position="20"/>
    </location>
</feature>
<evidence type="ECO:0000256" key="3">
    <source>
        <dbReference type="ARBA" id="ARBA00022525"/>
    </source>
</evidence>
<dbReference type="CDD" id="cd06097">
    <property type="entry name" value="Aspergillopepsin_like"/>
    <property type="match status" value="1"/>
</dbReference>
<evidence type="ECO:0000256" key="10">
    <source>
        <dbReference type="PIRSR" id="PIRSR601461-1"/>
    </source>
</evidence>
<dbReference type="GO" id="GO:0005576">
    <property type="term" value="C:extracellular region"/>
    <property type="evidence" value="ECO:0007669"/>
    <property type="project" value="UniProtKB-SubCell"/>
</dbReference>
<dbReference type="STRING" id="1658172.A0A1B7NMX1"/>
<dbReference type="PROSITE" id="PS00141">
    <property type="entry name" value="ASP_PROTEASE"/>
    <property type="match status" value="1"/>
</dbReference>
<dbReference type="PANTHER" id="PTHR47966">
    <property type="entry name" value="BETA-SITE APP-CLEAVING ENZYME, ISOFORM A-RELATED"/>
    <property type="match status" value="1"/>
</dbReference>
<dbReference type="OrthoDB" id="2747330at2759"/>
<feature type="active site" evidence="10">
    <location>
        <position position="123"/>
    </location>
</feature>
<evidence type="ECO:0000256" key="9">
    <source>
        <dbReference type="ARBA" id="ARBA00023180"/>
    </source>
</evidence>
<keyword evidence="4 11" id="KW-0645">Protease</keyword>
<feature type="domain" description="Peptidase A1" evidence="13">
    <location>
        <begin position="107"/>
        <end position="426"/>
    </location>
</feature>
<evidence type="ECO:0000256" key="6">
    <source>
        <dbReference type="ARBA" id="ARBA00022750"/>
    </source>
</evidence>
<organism evidence="14 15">
    <name type="scientific">Emergomyces africanus</name>
    <dbReference type="NCBI Taxonomy" id="1955775"/>
    <lineage>
        <taxon>Eukaryota</taxon>
        <taxon>Fungi</taxon>
        <taxon>Dikarya</taxon>
        <taxon>Ascomycota</taxon>
        <taxon>Pezizomycotina</taxon>
        <taxon>Eurotiomycetes</taxon>
        <taxon>Eurotiomycetidae</taxon>
        <taxon>Onygenales</taxon>
        <taxon>Ajellomycetaceae</taxon>
        <taxon>Emergomyces</taxon>
    </lineage>
</organism>
<gene>
    <name evidence="14" type="ORF">ACJ72_07544</name>
</gene>
<dbReference type="InterPro" id="IPR001461">
    <property type="entry name" value="Aspartic_peptidase_A1"/>
</dbReference>